<dbReference type="EMBL" id="CAUOFW020005625">
    <property type="protein sequence ID" value="CAK9170985.1"/>
    <property type="molecule type" value="Genomic_DNA"/>
</dbReference>
<dbReference type="Proteomes" id="UP001642360">
    <property type="component" value="Unassembled WGS sequence"/>
</dbReference>
<evidence type="ECO:0000313" key="1">
    <source>
        <dbReference type="EMBL" id="CAK9170985.1"/>
    </source>
</evidence>
<keyword evidence="2" id="KW-1185">Reference proteome</keyword>
<name>A0ABC8TND5_9AQUA</name>
<evidence type="ECO:0000313" key="2">
    <source>
        <dbReference type="Proteomes" id="UP001642360"/>
    </source>
</evidence>
<reference evidence="1 2" key="1">
    <citation type="submission" date="2024-02" db="EMBL/GenBank/DDBJ databases">
        <authorList>
            <person name="Vignale AGUSTIN F."/>
            <person name="Sosa J E."/>
            <person name="Modenutti C."/>
        </authorList>
    </citation>
    <scope>NUCLEOTIDE SEQUENCE [LARGE SCALE GENOMIC DNA]</scope>
</reference>
<comment type="caution">
    <text evidence="1">The sequence shown here is derived from an EMBL/GenBank/DDBJ whole genome shotgun (WGS) entry which is preliminary data.</text>
</comment>
<protein>
    <submittedName>
        <fullName evidence="1">Uncharacterized protein</fullName>
    </submittedName>
</protein>
<proteinExistence type="predicted"/>
<gene>
    <name evidence="1" type="ORF">ILEXP_LOCUS40516</name>
</gene>
<sequence>MAPKPIDKKLLVELQAQRTLKGSPAYKRPKFISGWTRSKSFGSSSFPLTPLTSKGAKKIGVNLEVVYNEEIILLDASLVNLDTTFSRSKSKGKGKAMETTE</sequence>
<organism evidence="1 2">
    <name type="scientific">Ilex paraguariensis</name>
    <name type="common">yerba mate</name>
    <dbReference type="NCBI Taxonomy" id="185542"/>
    <lineage>
        <taxon>Eukaryota</taxon>
        <taxon>Viridiplantae</taxon>
        <taxon>Streptophyta</taxon>
        <taxon>Embryophyta</taxon>
        <taxon>Tracheophyta</taxon>
        <taxon>Spermatophyta</taxon>
        <taxon>Magnoliopsida</taxon>
        <taxon>eudicotyledons</taxon>
        <taxon>Gunneridae</taxon>
        <taxon>Pentapetalae</taxon>
        <taxon>asterids</taxon>
        <taxon>campanulids</taxon>
        <taxon>Aquifoliales</taxon>
        <taxon>Aquifoliaceae</taxon>
        <taxon>Ilex</taxon>
    </lineage>
</organism>
<dbReference type="AlphaFoldDB" id="A0ABC8TND5"/>
<accession>A0ABC8TND5</accession>